<reference evidence="2 3" key="1">
    <citation type="journal article" date="2010" name="Plant Cell">
        <title>The Chlorella variabilis NC64A genome reveals adaptation to photosymbiosis, coevolution with viruses, and cryptic sex.</title>
        <authorList>
            <person name="Blanc G."/>
            <person name="Duncan G."/>
            <person name="Agarkova I."/>
            <person name="Borodovsky M."/>
            <person name="Gurnon J."/>
            <person name="Kuo A."/>
            <person name="Lindquist E."/>
            <person name="Lucas S."/>
            <person name="Pangilinan J."/>
            <person name="Polle J."/>
            <person name="Salamov A."/>
            <person name="Terry A."/>
            <person name="Yamada T."/>
            <person name="Dunigan D.D."/>
            <person name="Grigoriev I.V."/>
            <person name="Claverie J.M."/>
            <person name="Van Etten J.L."/>
        </authorList>
    </citation>
    <scope>NUCLEOTIDE SEQUENCE [LARGE SCALE GENOMIC DNA]</scope>
    <source>
        <strain evidence="2 3">NC64A</strain>
    </source>
</reference>
<evidence type="ECO:0000313" key="2">
    <source>
        <dbReference type="EMBL" id="EFN57580.1"/>
    </source>
</evidence>
<evidence type="ECO:0000256" key="1">
    <source>
        <dbReference type="SAM" id="MobiDB-lite"/>
    </source>
</evidence>
<protein>
    <submittedName>
        <fullName evidence="2">Uncharacterized protein</fullName>
    </submittedName>
</protein>
<dbReference type="InParanoid" id="E1Z9T8"/>
<feature type="compositionally biased region" description="Gly residues" evidence="1">
    <location>
        <begin position="523"/>
        <end position="533"/>
    </location>
</feature>
<feature type="compositionally biased region" description="Basic residues" evidence="1">
    <location>
        <begin position="117"/>
        <end position="127"/>
    </location>
</feature>
<dbReference type="OrthoDB" id="10688162at2759"/>
<dbReference type="KEGG" id="cvr:CHLNCDRAFT_143252"/>
<name>E1Z9T8_CHLVA</name>
<gene>
    <name evidence="2" type="ORF">CHLNCDRAFT_143252</name>
</gene>
<accession>E1Z9T8</accession>
<sequence>MPTLPKAGSEGDAQLLREWLGEAPQYDPSQPDVLPYLRRLLQWGSPPGAQLAGAIVAGGSDGEPASVDLAVVHAAGCYPHTWAVPLTAAGVQAVNRCMAQAPAADPLSQLRLAVSRGMRRVPKRPRASSKEAGEEEEEEGERQRRQQPGPKQAGKRKQAQPQHLLQRMQAALGPAPPQQPQQQQQQQRWQRQQQQQRQQQRQQQHGGSSGLAPQLLPLAMLKTDFPSHRLVCVLSCFRKLIPSCRDVGPRTAEMTSMEDRCKALAQLLGPGAPQYSTDTHLWAYVEQLLQWGSPPGARLAGCVVRHPRQHYASVDLAVVHAAGCYPDAWQVPLTAAGVQAANRVAAAAGSTQRPAGTPAAPPAAGAAPAPSAARQAGQRGWAQDRQGWWRRRLSATAVGGRQNPIALDADTFRALTGRLPATPSDSLEVAAERGGASYRMSYHQVSGAASRQLRGAQVGAWVKDSGAQEGDIMALKRDGKRVLVKRIPGASSGTAAAAAMATAASPRAAAAGAKAGRGAASSRGGGGGGGGAGPSHAPQKHQHGGELLPMPTPTRRCPSEDLRCVLACLKRIIPSTRGAAQHAHTSSSGDAQTLRRLLGEAPAFDPTQRSPFEFLQHLLRWGAPPRAHLAGCFISSASACGDDGQADAVNLSALHAAGCYPHTWAVPLTKKGVQGANGRAAEEIAADPGAMVLEALAQGLQHARGSALTQARDRALLQGRSDAKCESPARGGGGAAKRAKTDARGAGPGKQQQREQQQVQQAGSRKRKQAADEAAADEEGEAGRPAGKRHRRRRQQQQQQQQQQQAAAPHVGGGDAGQPSSSGGAGSKAGAAPASKPFAGPSGAAPVPGARPLDDIMAQAAERKVQQALAAFAAADMQSGDSMLRPLQLLVLAGNGGQTLRDVVHSWRSYGLAQQQDVFDAVLLRAGKREWDLLEAQLRLALETVT</sequence>
<feature type="compositionally biased region" description="Low complexity" evidence="1">
    <location>
        <begin position="796"/>
        <end position="805"/>
    </location>
</feature>
<dbReference type="RefSeq" id="XP_005849682.1">
    <property type="nucleotide sequence ID" value="XM_005849620.1"/>
</dbReference>
<feature type="region of interest" description="Disordered" evidence="1">
    <location>
        <begin position="514"/>
        <end position="554"/>
    </location>
</feature>
<dbReference type="GeneID" id="17356986"/>
<dbReference type="Proteomes" id="UP000008141">
    <property type="component" value="Unassembled WGS sequence"/>
</dbReference>
<feature type="region of interest" description="Disordered" evidence="1">
    <location>
        <begin position="115"/>
        <end position="211"/>
    </location>
</feature>
<feature type="compositionally biased region" description="Basic residues" evidence="1">
    <location>
        <begin position="786"/>
        <end position="795"/>
    </location>
</feature>
<feature type="region of interest" description="Disordered" evidence="1">
    <location>
        <begin position="719"/>
        <end position="851"/>
    </location>
</feature>
<keyword evidence="3" id="KW-1185">Reference proteome</keyword>
<feature type="compositionally biased region" description="Low complexity" evidence="1">
    <location>
        <begin position="180"/>
        <end position="204"/>
    </location>
</feature>
<feature type="region of interest" description="Disordered" evidence="1">
    <location>
        <begin position="349"/>
        <end position="385"/>
    </location>
</feature>
<dbReference type="EMBL" id="GL433839">
    <property type="protein sequence ID" value="EFN57580.1"/>
    <property type="molecule type" value="Genomic_DNA"/>
</dbReference>
<dbReference type="AlphaFoldDB" id="E1Z9T8"/>
<evidence type="ECO:0000313" key="3">
    <source>
        <dbReference type="Proteomes" id="UP000008141"/>
    </source>
</evidence>
<proteinExistence type="predicted"/>
<organism evidence="3">
    <name type="scientific">Chlorella variabilis</name>
    <name type="common">Green alga</name>
    <dbReference type="NCBI Taxonomy" id="554065"/>
    <lineage>
        <taxon>Eukaryota</taxon>
        <taxon>Viridiplantae</taxon>
        <taxon>Chlorophyta</taxon>
        <taxon>core chlorophytes</taxon>
        <taxon>Trebouxiophyceae</taxon>
        <taxon>Chlorellales</taxon>
        <taxon>Chlorellaceae</taxon>
        <taxon>Chlorella clade</taxon>
        <taxon>Chlorella</taxon>
    </lineage>
</organism>
<feature type="compositionally biased region" description="Low complexity" evidence="1">
    <location>
        <begin position="817"/>
        <end position="851"/>
    </location>
</feature>